<dbReference type="Proteomes" id="UP000554482">
    <property type="component" value="Unassembled WGS sequence"/>
</dbReference>
<dbReference type="PANTHER" id="PTHR46288">
    <property type="entry name" value="PHORBOL-ESTER/DAG-TYPE DOMAIN-CONTAINING PROTEIN"/>
    <property type="match status" value="1"/>
</dbReference>
<dbReference type="Pfam" id="PF03107">
    <property type="entry name" value="C1_2"/>
    <property type="match status" value="1"/>
</dbReference>
<evidence type="ECO:0000313" key="4">
    <source>
        <dbReference type="Proteomes" id="UP000554482"/>
    </source>
</evidence>
<proteinExistence type="predicted"/>
<keyword evidence="1" id="KW-0677">Repeat</keyword>
<dbReference type="SUPFAM" id="SSF57889">
    <property type="entry name" value="Cysteine-rich domain"/>
    <property type="match status" value="1"/>
</dbReference>
<dbReference type="OrthoDB" id="1877533at2759"/>
<name>A0A7J6VQD3_THATH</name>
<reference evidence="3 4" key="1">
    <citation type="submission" date="2020-06" db="EMBL/GenBank/DDBJ databases">
        <title>Transcriptomic and genomic resources for Thalictrum thalictroides and T. hernandezii: Facilitating candidate gene discovery in an emerging model plant lineage.</title>
        <authorList>
            <person name="Arias T."/>
            <person name="Riano-Pachon D.M."/>
            <person name="Di Stilio V.S."/>
        </authorList>
    </citation>
    <scope>NUCLEOTIDE SEQUENCE [LARGE SCALE GENOMIC DNA]</scope>
    <source>
        <strain evidence="4">cv. WT478/WT964</strain>
        <tissue evidence="3">Leaves</tissue>
    </source>
</reference>
<evidence type="ECO:0000259" key="2">
    <source>
        <dbReference type="Pfam" id="PF03107"/>
    </source>
</evidence>
<dbReference type="AlphaFoldDB" id="A0A7J6VQD3"/>
<sequence length="62" mass="7116">MEKLNYDPCITHFSHEHPLEFFNLQDQALNSVLCSGCKLKPSKSIYTCKACNYILHIPCSKI</sequence>
<gene>
    <name evidence="3" type="ORF">FRX31_023113</name>
</gene>
<dbReference type="InterPro" id="IPR004146">
    <property type="entry name" value="DC1"/>
</dbReference>
<protein>
    <recommendedName>
        <fullName evidence="2">DC1 domain-containing protein</fullName>
    </recommendedName>
</protein>
<comment type="caution">
    <text evidence="3">The sequence shown here is derived from an EMBL/GenBank/DDBJ whole genome shotgun (WGS) entry which is preliminary data.</text>
</comment>
<organism evidence="3 4">
    <name type="scientific">Thalictrum thalictroides</name>
    <name type="common">Rue-anemone</name>
    <name type="synonym">Anemone thalictroides</name>
    <dbReference type="NCBI Taxonomy" id="46969"/>
    <lineage>
        <taxon>Eukaryota</taxon>
        <taxon>Viridiplantae</taxon>
        <taxon>Streptophyta</taxon>
        <taxon>Embryophyta</taxon>
        <taxon>Tracheophyta</taxon>
        <taxon>Spermatophyta</taxon>
        <taxon>Magnoliopsida</taxon>
        <taxon>Ranunculales</taxon>
        <taxon>Ranunculaceae</taxon>
        <taxon>Thalictroideae</taxon>
        <taxon>Thalictrum</taxon>
    </lineage>
</organism>
<accession>A0A7J6VQD3</accession>
<dbReference type="InterPro" id="IPR046349">
    <property type="entry name" value="C1-like_sf"/>
</dbReference>
<dbReference type="PANTHER" id="PTHR46288:SF13">
    <property type="entry name" value="DC1 DOMAIN CONTAINING PROTEIN"/>
    <property type="match status" value="1"/>
</dbReference>
<keyword evidence="4" id="KW-1185">Reference proteome</keyword>
<evidence type="ECO:0000256" key="1">
    <source>
        <dbReference type="ARBA" id="ARBA00022737"/>
    </source>
</evidence>
<evidence type="ECO:0000313" key="3">
    <source>
        <dbReference type="EMBL" id="KAF5187294.1"/>
    </source>
</evidence>
<dbReference type="EMBL" id="JABWDY010028194">
    <property type="protein sequence ID" value="KAF5187294.1"/>
    <property type="molecule type" value="Genomic_DNA"/>
</dbReference>
<feature type="domain" description="DC1" evidence="2">
    <location>
        <begin position="13"/>
        <end position="59"/>
    </location>
</feature>